<feature type="compositionally biased region" description="Basic and acidic residues" evidence="1">
    <location>
        <begin position="82"/>
        <end position="100"/>
    </location>
</feature>
<dbReference type="OrthoDB" id="2283784at2759"/>
<reference evidence="2" key="1">
    <citation type="journal article" date="2014" name="Genome Announc.">
        <title>De novo whole-genome sequence and genome annotation of Lichtheimia ramosa.</title>
        <authorList>
            <person name="Linde J."/>
            <person name="Schwartze V."/>
            <person name="Binder U."/>
            <person name="Lass-Florl C."/>
            <person name="Voigt K."/>
            <person name="Horn F."/>
        </authorList>
    </citation>
    <scope>NUCLEOTIDE SEQUENCE</scope>
    <source>
        <strain evidence="2">JMRC FSU:6197</strain>
    </source>
</reference>
<sequence length="148" mass="16950">MSSINNQVQDAIMTELPNQEQLCKKGLKDIIKHYKTKLDKLVIQFGEVMHTASSEQIQARQADIANVQKTLDAFRYTYQQEYGEKPKPAKKEKVSKKTKDSGNITNKAQDKMSAKDVLLFQIAGFTIYDSSKEVFPTVDHYLNRFEIS</sequence>
<proteinExistence type="predicted"/>
<protein>
    <submittedName>
        <fullName evidence="2">Uncharacterized protein</fullName>
    </submittedName>
</protein>
<dbReference type="AlphaFoldDB" id="A0A077WMP8"/>
<feature type="region of interest" description="Disordered" evidence="1">
    <location>
        <begin position="82"/>
        <end position="107"/>
    </location>
</feature>
<gene>
    <name evidence="2" type="ORF">LRAMOSA02297</name>
</gene>
<accession>A0A077WMP8</accession>
<dbReference type="EMBL" id="LK023324">
    <property type="protein sequence ID" value="CDS08349.1"/>
    <property type="molecule type" value="Genomic_DNA"/>
</dbReference>
<evidence type="ECO:0000313" key="2">
    <source>
        <dbReference type="EMBL" id="CDS08349.1"/>
    </source>
</evidence>
<organism evidence="2">
    <name type="scientific">Lichtheimia ramosa</name>
    <dbReference type="NCBI Taxonomy" id="688394"/>
    <lineage>
        <taxon>Eukaryota</taxon>
        <taxon>Fungi</taxon>
        <taxon>Fungi incertae sedis</taxon>
        <taxon>Mucoromycota</taxon>
        <taxon>Mucoromycotina</taxon>
        <taxon>Mucoromycetes</taxon>
        <taxon>Mucorales</taxon>
        <taxon>Lichtheimiaceae</taxon>
        <taxon>Lichtheimia</taxon>
    </lineage>
</organism>
<name>A0A077WMP8_9FUNG</name>
<evidence type="ECO:0000256" key="1">
    <source>
        <dbReference type="SAM" id="MobiDB-lite"/>
    </source>
</evidence>